<evidence type="ECO:0000313" key="3">
    <source>
        <dbReference type="EMBL" id="CCE80738.1"/>
    </source>
</evidence>
<dbReference type="AlphaFoldDB" id="G8YK93"/>
<dbReference type="EMBL" id="FO082052">
    <property type="protein sequence ID" value="CCE80738.1"/>
    <property type="molecule type" value="Genomic_DNA"/>
</dbReference>
<name>G8YK93_PICSO</name>
<gene>
    <name evidence="2" type="primary">Piso0_003066</name>
    <name evidence="2" type="ORF">GNLVRS01_PISO0G04142g</name>
    <name evidence="3" type="ORF">GNLVRS01_PISO0H04143g</name>
</gene>
<evidence type="ECO:0000313" key="4">
    <source>
        <dbReference type="Proteomes" id="UP000005222"/>
    </source>
</evidence>
<sequence>MKSWQDVDLGFRHQLSQTDQVTFDSNTGGNHYAPTLDDCQYFNFIDIDSNNSEKSWIGNPDIDELGPGSQPLGSVKDETSETRRLVTDGRSLQDDQLNNDSMSGMEGLLSDEAVDGKCTKYENYNIDSSRELSYINRPKDSMSPINYEPRSSFGAISLAQMANDLALRKANMTKPAVLRQSLTRDNLLNSSPRNEIYPYGFGGMKASQSPGKENIIDPKLIFTGEDTKQLPECPQLKRGRSMRSSSRLEEVTPIVFTKNYVKKTKHVATPTDKICRNLTRDLPLANLLEKQSLHTLKSSSTSEAKAIERDEQTISCSKRIDNQFSKSESISMSRSVENESASESDSEVECFEENSPRVSQKLRYLHSLSKCTGTKVNETVAYLHYRLRNYENMAVSTRIRSVLNNQQLNLVRIYNQLGIPEVLVPKRTN</sequence>
<dbReference type="InParanoid" id="G8YK93"/>
<dbReference type="eggNOG" id="ENOG502T68S">
    <property type="taxonomic scope" value="Eukaryota"/>
</dbReference>
<accession>G8YK93</accession>
<keyword evidence="4" id="KW-1185">Reference proteome</keyword>
<protein>
    <submittedName>
        <fullName evidence="2">Piso0_003066 protein</fullName>
    </submittedName>
</protein>
<feature type="region of interest" description="Disordered" evidence="1">
    <location>
        <begin position="61"/>
        <end position="81"/>
    </location>
</feature>
<feature type="region of interest" description="Disordered" evidence="1">
    <location>
        <begin position="327"/>
        <end position="349"/>
    </location>
</feature>
<dbReference type="Proteomes" id="UP000005222">
    <property type="component" value="Chromosome H"/>
</dbReference>
<dbReference type="OrthoDB" id="4027296at2759"/>
<reference evidence="2" key="1">
    <citation type="submission" date="2011-10" db="EMBL/GenBank/DDBJ databases">
        <authorList>
            <person name="Genoscope - CEA"/>
        </authorList>
    </citation>
    <scope>NUCLEOTIDE SEQUENCE</scope>
</reference>
<evidence type="ECO:0000256" key="1">
    <source>
        <dbReference type="SAM" id="MobiDB-lite"/>
    </source>
</evidence>
<reference evidence="4" key="2">
    <citation type="journal article" date="2012" name="G3 (Bethesda)">
        <title>Pichia sorbitophila, an interspecies yeast hybrid reveals early steps of genome resolution following polyploidization.</title>
        <authorList>
            <person name="Leh Louis V."/>
            <person name="Despons L."/>
            <person name="Friedrich A."/>
            <person name="Martin T."/>
            <person name="Durrens P."/>
            <person name="Casaregola S."/>
            <person name="Neuveglise C."/>
            <person name="Fairhead C."/>
            <person name="Marck C."/>
            <person name="Cruz J.A."/>
            <person name="Straub M.L."/>
            <person name="Kugler V."/>
            <person name="Sacerdot C."/>
            <person name="Uzunov Z."/>
            <person name="Thierry A."/>
            <person name="Weiss S."/>
            <person name="Bleykasten C."/>
            <person name="De Montigny J."/>
            <person name="Jacques N."/>
            <person name="Jung P."/>
            <person name="Lemaire M."/>
            <person name="Mallet S."/>
            <person name="Morel G."/>
            <person name="Richard G.F."/>
            <person name="Sarkar A."/>
            <person name="Savel G."/>
            <person name="Schacherer J."/>
            <person name="Seret M.L."/>
            <person name="Talla E."/>
            <person name="Samson G."/>
            <person name="Jubin C."/>
            <person name="Poulain J."/>
            <person name="Vacherie B."/>
            <person name="Barbe V."/>
            <person name="Pelletier E."/>
            <person name="Sherman D.J."/>
            <person name="Westhof E."/>
            <person name="Weissenbach J."/>
            <person name="Baret P.V."/>
            <person name="Wincker P."/>
            <person name="Gaillardin C."/>
            <person name="Dujon B."/>
            <person name="Souciet J.L."/>
        </authorList>
    </citation>
    <scope>NUCLEOTIDE SEQUENCE [LARGE SCALE GENOMIC DNA]</scope>
    <source>
        <strain evidence="4">ATCC MYA-4447 / BCRC 22081 / CBS 7064 / NBRC 10061 / NRRL Y-12695</strain>
    </source>
</reference>
<organism evidence="2 4">
    <name type="scientific">Pichia sorbitophila (strain ATCC MYA-4447 / BCRC 22081 / CBS 7064 / NBRC 10061 / NRRL Y-12695)</name>
    <name type="common">Hybrid yeast</name>
    <dbReference type="NCBI Taxonomy" id="559304"/>
    <lineage>
        <taxon>Eukaryota</taxon>
        <taxon>Fungi</taxon>
        <taxon>Dikarya</taxon>
        <taxon>Ascomycota</taxon>
        <taxon>Saccharomycotina</taxon>
        <taxon>Pichiomycetes</taxon>
        <taxon>Debaryomycetaceae</taxon>
        <taxon>Millerozyma</taxon>
    </lineage>
</organism>
<dbReference type="EMBL" id="FO082053">
    <property type="protein sequence ID" value="CCE79973.1"/>
    <property type="molecule type" value="Genomic_DNA"/>
</dbReference>
<feature type="compositionally biased region" description="Polar residues" evidence="1">
    <location>
        <begin position="327"/>
        <end position="339"/>
    </location>
</feature>
<proteinExistence type="predicted"/>
<feature type="compositionally biased region" description="Acidic residues" evidence="1">
    <location>
        <begin position="340"/>
        <end position="349"/>
    </location>
</feature>
<evidence type="ECO:0000313" key="2">
    <source>
        <dbReference type="EMBL" id="CCE79973.1"/>
    </source>
</evidence>
<dbReference type="Proteomes" id="UP000005222">
    <property type="component" value="Chromosome G"/>
</dbReference>
<dbReference type="HOGENOM" id="CLU_639530_0_0_1"/>